<dbReference type="Proteomes" id="UP000242791">
    <property type="component" value="Unassembled WGS sequence"/>
</dbReference>
<name>A0A1J9QY45_9EURO</name>
<accession>A0A1J9QY45</accession>
<dbReference type="AlphaFoldDB" id="A0A1J9QY45"/>
<organism evidence="1 2">
    <name type="scientific">Blastomyces percursus</name>
    <dbReference type="NCBI Taxonomy" id="1658174"/>
    <lineage>
        <taxon>Eukaryota</taxon>
        <taxon>Fungi</taxon>
        <taxon>Dikarya</taxon>
        <taxon>Ascomycota</taxon>
        <taxon>Pezizomycotina</taxon>
        <taxon>Eurotiomycetes</taxon>
        <taxon>Eurotiomycetidae</taxon>
        <taxon>Onygenales</taxon>
        <taxon>Ajellomycetaceae</taxon>
        <taxon>Blastomyces</taxon>
    </lineage>
</organism>
<evidence type="ECO:0000313" key="2">
    <source>
        <dbReference type="Proteomes" id="UP000242791"/>
    </source>
</evidence>
<proteinExistence type="predicted"/>
<gene>
    <name evidence="1" type="ORF">ACJ73_03499</name>
</gene>
<dbReference type="OrthoDB" id="5397734at2759"/>
<keyword evidence="2" id="KW-1185">Reference proteome</keyword>
<sequence>MEVSQLQSPSRSDRSNDEEYPPFLDFGKIKPLRHRWTDPQREVLCVLGRFYSIARKDETEIFSYIFDTEIEGFKNGLPVTTVNTQHYDMLFRRHLIWVSVNSASLADDEEYKECRRVIEIAARELDVNLKSNPIPDANMDATHGAPEPAIEPEYAGGAELPVAGMKPRYDRSQKRPLYRFFNSQSSGINDPQPIFFFWAC</sequence>
<evidence type="ECO:0000313" key="1">
    <source>
        <dbReference type="EMBL" id="OJD25131.1"/>
    </source>
</evidence>
<dbReference type="EMBL" id="LGTZ01000426">
    <property type="protein sequence ID" value="OJD25131.1"/>
    <property type="molecule type" value="Genomic_DNA"/>
</dbReference>
<dbReference type="VEuPathDB" id="FungiDB:ACJ73_03499"/>
<reference evidence="1 2" key="1">
    <citation type="submission" date="2015-08" db="EMBL/GenBank/DDBJ databases">
        <title>Emmonsia species relationships and genome sequence.</title>
        <authorList>
            <person name="Cuomo C.A."/>
            <person name="Schwartz I.S."/>
            <person name="Kenyon C."/>
            <person name="De Hoog G.S."/>
            <person name="Govender N.P."/>
            <person name="Botha A."/>
            <person name="Moreno L."/>
            <person name="De Vries M."/>
            <person name="Munoz J.F."/>
            <person name="Stielow J.B."/>
        </authorList>
    </citation>
    <scope>NUCLEOTIDE SEQUENCE [LARGE SCALE GENOMIC DNA]</scope>
    <source>
        <strain evidence="1 2">EI222</strain>
    </source>
</reference>
<comment type="caution">
    <text evidence="1">The sequence shown here is derived from an EMBL/GenBank/DDBJ whole genome shotgun (WGS) entry which is preliminary data.</text>
</comment>
<protein>
    <submittedName>
        <fullName evidence="1">Uncharacterized protein</fullName>
    </submittedName>
</protein>